<protein>
    <recommendedName>
        <fullName evidence="4">ADP-ribosylhydrolase ARH3</fullName>
        <ecNumber evidence="2">3.2.1.143</ecNumber>
    </recommendedName>
    <alternativeName>
        <fullName evidence="5">ADP-ribose glycohydrolase ARH3</fullName>
    </alternativeName>
    <alternativeName>
        <fullName evidence="6">ADP-ribosylhydrolase 3</fullName>
    </alternativeName>
    <alternativeName>
        <fullName evidence="9">O-acetyl-ADP-ribose deacetylase ARH3</fullName>
    </alternativeName>
    <alternativeName>
        <fullName evidence="10">Poly(ADP-ribose) glycohydrolase ARH3</fullName>
    </alternativeName>
    <alternativeName>
        <fullName evidence="8">[Protein ADP-ribosylarginine] hydrolase-like protein 2</fullName>
    </alternativeName>
    <alternativeName>
        <fullName evidence="7">[Protein ADP-ribosylserine] hydrolase</fullName>
    </alternativeName>
</protein>
<keyword evidence="3" id="KW-0378">Hydrolase</keyword>
<evidence type="ECO:0000256" key="4">
    <source>
        <dbReference type="ARBA" id="ARBA00041057"/>
    </source>
</evidence>
<dbReference type="Bgee" id="ENSLACG00000017349">
    <property type="expression patterns" value="Expressed in chordate pharynx and 6 other cell types or tissues"/>
</dbReference>
<dbReference type="InterPro" id="IPR005502">
    <property type="entry name" value="Ribosyl_crysJ1"/>
</dbReference>
<dbReference type="GO" id="GO:0005694">
    <property type="term" value="C:chromosome"/>
    <property type="evidence" value="ECO:0007669"/>
    <property type="project" value="UniProtKB-SubCell"/>
</dbReference>
<evidence type="ECO:0000256" key="10">
    <source>
        <dbReference type="ARBA" id="ARBA00043193"/>
    </source>
</evidence>
<dbReference type="AlphaFoldDB" id="H3BCW0"/>
<evidence type="ECO:0000256" key="12">
    <source>
        <dbReference type="PIRSR" id="PIRSR605502-1"/>
    </source>
</evidence>
<keyword evidence="14" id="KW-1185">Reference proteome</keyword>
<evidence type="ECO:0000256" key="9">
    <source>
        <dbReference type="ARBA" id="ARBA00043187"/>
    </source>
</evidence>
<reference evidence="14" key="1">
    <citation type="submission" date="2011-08" db="EMBL/GenBank/DDBJ databases">
        <title>The draft genome of Latimeria chalumnae.</title>
        <authorList>
            <person name="Di Palma F."/>
            <person name="Alfoldi J."/>
            <person name="Johnson J."/>
            <person name="Berlin A."/>
            <person name="Gnerre S."/>
            <person name="Jaffe D."/>
            <person name="MacCallum I."/>
            <person name="Young S."/>
            <person name="Walker B.J."/>
            <person name="Lander E."/>
            <person name="Lindblad-Toh K."/>
        </authorList>
    </citation>
    <scope>NUCLEOTIDE SEQUENCE [LARGE SCALE GENOMIC DNA]</scope>
    <source>
        <strain evidence="14">Wild caught</strain>
    </source>
</reference>
<evidence type="ECO:0000313" key="14">
    <source>
        <dbReference type="Proteomes" id="UP000008672"/>
    </source>
</evidence>
<dbReference type="GO" id="GO:0004649">
    <property type="term" value="F:poly(ADP-ribose) glycohydrolase activity"/>
    <property type="evidence" value="ECO:0007669"/>
    <property type="project" value="UniProtKB-EC"/>
</dbReference>
<feature type="binding site" evidence="12">
    <location>
        <position position="323"/>
    </location>
    <ligand>
        <name>Mg(2+)</name>
        <dbReference type="ChEBI" id="CHEBI:18420"/>
        <label>1</label>
    </ligand>
</feature>
<dbReference type="Gene3D" id="1.10.4080.10">
    <property type="entry name" value="ADP-ribosylation/Crystallin J1"/>
    <property type="match status" value="1"/>
</dbReference>
<comment type="similarity">
    <text evidence="1">Belongs to the ADP-ribosylglycohydrolase family.</text>
</comment>
<comment type="catalytic activity">
    <reaction evidence="11">
        <text>alpha-NAD(+) + H2O = ADP-D-ribose + nicotinamide + H(+)</text>
        <dbReference type="Rhea" id="RHEA:68792"/>
        <dbReference type="ChEBI" id="CHEBI:15377"/>
        <dbReference type="ChEBI" id="CHEBI:15378"/>
        <dbReference type="ChEBI" id="CHEBI:17154"/>
        <dbReference type="ChEBI" id="CHEBI:57967"/>
        <dbReference type="ChEBI" id="CHEBI:77017"/>
    </reaction>
</comment>
<evidence type="ECO:0000256" key="6">
    <source>
        <dbReference type="ARBA" id="ARBA00042471"/>
    </source>
</evidence>
<evidence type="ECO:0000256" key="11">
    <source>
        <dbReference type="ARBA" id="ARBA00049015"/>
    </source>
</evidence>
<evidence type="ECO:0000256" key="1">
    <source>
        <dbReference type="ARBA" id="ARBA00010702"/>
    </source>
</evidence>
<organism evidence="13 14">
    <name type="scientific">Latimeria chalumnae</name>
    <name type="common">Coelacanth</name>
    <dbReference type="NCBI Taxonomy" id="7897"/>
    <lineage>
        <taxon>Eukaryota</taxon>
        <taxon>Metazoa</taxon>
        <taxon>Chordata</taxon>
        <taxon>Craniata</taxon>
        <taxon>Vertebrata</taxon>
        <taxon>Euteleostomi</taxon>
        <taxon>Coelacanthiformes</taxon>
        <taxon>Coelacanthidae</taxon>
        <taxon>Latimeria</taxon>
    </lineage>
</organism>
<dbReference type="InterPro" id="IPR050792">
    <property type="entry name" value="ADP-ribosylglycohydrolase"/>
</dbReference>
<keyword evidence="12" id="KW-0460">Magnesium</keyword>
<evidence type="ECO:0000313" key="13">
    <source>
        <dbReference type="Ensembl" id="ENSLACP00000019731.1"/>
    </source>
</evidence>
<dbReference type="OMA" id="HMEHVEA"/>
<feature type="binding site" evidence="12">
    <location>
        <position position="80"/>
    </location>
    <ligand>
        <name>Mg(2+)</name>
        <dbReference type="ChEBI" id="CHEBI:18420"/>
        <label>1</label>
    </ligand>
</feature>
<dbReference type="GO" id="GO:0140290">
    <property type="term" value="P:peptidyl-serine ADP-deribosylation"/>
    <property type="evidence" value="ECO:0007669"/>
    <property type="project" value="UniProtKB-ARBA"/>
</dbReference>
<dbReference type="GO" id="GO:0005759">
    <property type="term" value="C:mitochondrial matrix"/>
    <property type="evidence" value="ECO:0007669"/>
    <property type="project" value="UniProtKB-SubCell"/>
</dbReference>
<evidence type="ECO:0000256" key="7">
    <source>
        <dbReference type="ARBA" id="ARBA00042722"/>
    </source>
</evidence>
<reference evidence="13" key="2">
    <citation type="submission" date="2025-08" db="UniProtKB">
        <authorList>
            <consortium name="Ensembl"/>
        </authorList>
    </citation>
    <scope>IDENTIFICATION</scope>
</reference>
<dbReference type="EMBL" id="AFYH01014264">
    <property type="status" value="NOT_ANNOTATED_CDS"/>
    <property type="molecule type" value="Genomic_DNA"/>
</dbReference>
<dbReference type="InterPro" id="IPR036705">
    <property type="entry name" value="Ribosyl_crysJ1_sf"/>
</dbReference>
<name>H3BCW0_LATCH</name>
<dbReference type="GO" id="GO:0006281">
    <property type="term" value="P:DNA repair"/>
    <property type="evidence" value="ECO:0007669"/>
    <property type="project" value="UniProtKB-KW"/>
</dbReference>
<dbReference type="Ensembl" id="ENSLACT00000019869.1">
    <property type="protein sequence ID" value="ENSLACP00000019731.1"/>
    <property type="gene ID" value="ENSLACG00000017349.2"/>
</dbReference>
<dbReference type="GO" id="GO:0046872">
    <property type="term" value="F:metal ion binding"/>
    <property type="evidence" value="ECO:0007669"/>
    <property type="project" value="UniProtKB-KW"/>
</dbReference>
<feature type="binding site" evidence="12">
    <location>
        <position position="79"/>
    </location>
    <ligand>
        <name>Mg(2+)</name>
        <dbReference type="ChEBI" id="CHEBI:18420"/>
        <label>1</label>
    </ligand>
</feature>
<feature type="binding site" evidence="12">
    <location>
        <position position="81"/>
    </location>
    <ligand>
        <name>Mg(2+)</name>
        <dbReference type="ChEBI" id="CHEBI:18420"/>
        <label>1</label>
    </ligand>
</feature>
<keyword evidence="12" id="KW-0479">Metal-binding</keyword>
<proteinExistence type="inferred from homology"/>
<dbReference type="Proteomes" id="UP000008672">
    <property type="component" value="Unassembled WGS sequence"/>
</dbReference>
<dbReference type="EMBL" id="AFYH01014263">
    <property type="status" value="NOT_ANNOTATED_CDS"/>
    <property type="molecule type" value="Genomic_DNA"/>
</dbReference>
<dbReference type="PANTHER" id="PTHR16222">
    <property type="entry name" value="ADP-RIBOSYLGLYCOHYDROLASE"/>
    <property type="match status" value="1"/>
</dbReference>
<dbReference type="GeneTree" id="ENSGT00390000015369"/>
<evidence type="ECO:0000256" key="5">
    <source>
        <dbReference type="ARBA" id="ARBA00042398"/>
    </source>
</evidence>
<accession>H3BCW0</accession>
<dbReference type="GO" id="GO:0005634">
    <property type="term" value="C:nucleus"/>
    <property type="evidence" value="ECO:0007669"/>
    <property type="project" value="UniProtKB-SubCell"/>
</dbReference>
<comment type="cofactor">
    <cofactor evidence="12">
        <name>Mg(2+)</name>
        <dbReference type="ChEBI" id="CHEBI:18420"/>
    </cofactor>
    <text evidence="12">Binds 2 magnesium ions per subunit.</text>
</comment>
<evidence type="ECO:0000256" key="3">
    <source>
        <dbReference type="ARBA" id="ARBA00022801"/>
    </source>
</evidence>
<dbReference type="Pfam" id="PF03747">
    <property type="entry name" value="ADP_ribosyl_GH"/>
    <property type="match status" value="1"/>
</dbReference>
<gene>
    <name evidence="13" type="primary">ADPRS</name>
</gene>
<sequence>MKLLVVPPPAKMSAVGRLAAVSLAQVRGALCGALLGDCMGAEFEGSDAVELPDVLEFVRLLEKENNSVGPGTSGTLFYTDDTAMTRAVIQSLIAKPDFDEVDMAKRFAEEYKKEPTRGYGAGVVQVFKKLLSPKYSDVFQPAREQFDGKGSYGNGGAMRVASIALAYPNIQDVIKFARRSAQLTHASPLGYNGAILQALAVHFALQGELKRDTFLEQLIGEMERIEGGEMSASDAGEHDRPNEVKLPFCSRLKKIKEFLASSNVPKADIVDELGHGIAALESVPTAIYSFLHCMESDPDIPDLYNNLQRTIIYSISLGGDTDTIATMAGAIAGAYYGMDQVTPSWKRSCEAIVETEESAVKLYELYCKQL</sequence>
<dbReference type="eggNOG" id="ENOG502QUER">
    <property type="taxonomic scope" value="Eukaryota"/>
</dbReference>
<evidence type="ECO:0000256" key="2">
    <source>
        <dbReference type="ARBA" id="ARBA00012255"/>
    </source>
</evidence>
<dbReference type="EC" id="3.2.1.143" evidence="2"/>
<reference evidence="13" key="3">
    <citation type="submission" date="2025-09" db="UniProtKB">
        <authorList>
            <consortium name="Ensembl"/>
        </authorList>
    </citation>
    <scope>IDENTIFICATION</scope>
</reference>
<feature type="binding site" evidence="12">
    <location>
        <position position="322"/>
    </location>
    <ligand>
        <name>Mg(2+)</name>
        <dbReference type="ChEBI" id="CHEBI:18420"/>
        <label>1</label>
    </ligand>
</feature>
<feature type="binding site" evidence="12">
    <location>
        <position position="320"/>
    </location>
    <ligand>
        <name>Mg(2+)</name>
        <dbReference type="ChEBI" id="CHEBI:18420"/>
        <label>1</label>
    </ligand>
</feature>
<dbReference type="SUPFAM" id="SSF101478">
    <property type="entry name" value="ADP-ribosylglycohydrolase"/>
    <property type="match status" value="1"/>
</dbReference>
<evidence type="ECO:0000256" key="8">
    <source>
        <dbReference type="ARBA" id="ARBA00042850"/>
    </source>
</evidence>
<dbReference type="PANTHER" id="PTHR16222:SF24">
    <property type="entry name" value="ADP-RIBOSYLHYDROLASE ARH3"/>
    <property type="match status" value="1"/>
</dbReference>